<dbReference type="SUPFAM" id="SSF50156">
    <property type="entry name" value="PDZ domain-like"/>
    <property type="match status" value="1"/>
</dbReference>
<dbReference type="Proteomes" id="UP000199072">
    <property type="component" value="Unassembled WGS sequence"/>
</dbReference>
<dbReference type="PANTHER" id="PTHR32060">
    <property type="entry name" value="TAIL-SPECIFIC PROTEASE"/>
    <property type="match status" value="1"/>
</dbReference>
<dbReference type="Pfam" id="PF03572">
    <property type="entry name" value="Peptidase_S41"/>
    <property type="match status" value="1"/>
</dbReference>
<dbReference type="InterPro" id="IPR001478">
    <property type="entry name" value="PDZ"/>
</dbReference>
<dbReference type="Gene3D" id="2.30.42.10">
    <property type="match status" value="1"/>
</dbReference>
<dbReference type="GO" id="GO:0008236">
    <property type="term" value="F:serine-type peptidase activity"/>
    <property type="evidence" value="ECO:0007669"/>
    <property type="project" value="InterPro"/>
</dbReference>
<accession>A0A1G7J2I5</accession>
<proteinExistence type="predicted"/>
<dbReference type="Gene3D" id="3.30.750.170">
    <property type="match status" value="1"/>
</dbReference>
<evidence type="ECO:0000313" key="2">
    <source>
        <dbReference type="EMBL" id="SDF19086.1"/>
    </source>
</evidence>
<dbReference type="EMBL" id="FNAI01000014">
    <property type="protein sequence ID" value="SDF19086.1"/>
    <property type="molecule type" value="Genomic_DNA"/>
</dbReference>
<dbReference type="SMART" id="SM00228">
    <property type="entry name" value="PDZ"/>
    <property type="match status" value="1"/>
</dbReference>
<dbReference type="GO" id="GO:0006508">
    <property type="term" value="P:proteolysis"/>
    <property type="evidence" value="ECO:0007669"/>
    <property type="project" value="InterPro"/>
</dbReference>
<dbReference type="SUPFAM" id="SSF52096">
    <property type="entry name" value="ClpP/crotonase"/>
    <property type="match status" value="1"/>
</dbReference>
<dbReference type="InterPro" id="IPR005151">
    <property type="entry name" value="Tail-specific_protease"/>
</dbReference>
<reference evidence="2 3" key="1">
    <citation type="submission" date="2016-10" db="EMBL/GenBank/DDBJ databases">
        <authorList>
            <person name="de Groot N.N."/>
        </authorList>
    </citation>
    <scope>NUCLEOTIDE SEQUENCE [LARGE SCALE GENOMIC DNA]</scope>
    <source>
        <strain evidence="2 3">47C3B</strain>
    </source>
</reference>
<dbReference type="OrthoDB" id="7168509at2"/>
<evidence type="ECO:0000259" key="1">
    <source>
        <dbReference type="SMART" id="SM00228"/>
    </source>
</evidence>
<dbReference type="Gene3D" id="3.90.226.10">
    <property type="entry name" value="2-enoyl-CoA Hydratase, Chain A, domain 1"/>
    <property type="match status" value="1"/>
</dbReference>
<name>A0A1G7J2I5_9SPHI</name>
<feature type="domain" description="PDZ" evidence="1">
    <location>
        <begin position="129"/>
        <end position="205"/>
    </location>
</feature>
<dbReference type="GO" id="GO:0007165">
    <property type="term" value="P:signal transduction"/>
    <property type="evidence" value="ECO:0007669"/>
    <property type="project" value="TreeGrafter"/>
</dbReference>
<dbReference type="PROSITE" id="PS51257">
    <property type="entry name" value="PROKAR_LIPOPROTEIN"/>
    <property type="match status" value="1"/>
</dbReference>
<dbReference type="CDD" id="cd07561">
    <property type="entry name" value="Peptidase_S41_CPP_like"/>
    <property type="match status" value="1"/>
</dbReference>
<evidence type="ECO:0000313" key="3">
    <source>
        <dbReference type="Proteomes" id="UP000199072"/>
    </source>
</evidence>
<dbReference type="AlphaFoldDB" id="A0A1G7J2I5"/>
<dbReference type="InterPro" id="IPR029045">
    <property type="entry name" value="ClpP/crotonase-like_dom_sf"/>
</dbReference>
<keyword evidence="3" id="KW-1185">Reference proteome</keyword>
<dbReference type="STRING" id="1391627.SAMN05216464_11432"/>
<dbReference type="PANTHER" id="PTHR32060:SF30">
    <property type="entry name" value="CARBOXY-TERMINAL PROCESSING PROTEASE CTPA"/>
    <property type="match status" value="1"/>
</dbReference>
<dbReference type="GO" id="GO:0030288">
    <property type="term" value="C:outer membrane-bounded periplasmic space"/>
    <property type="evidence" value="ECO:0007669"/>
    <property type="project" value="TreeGrafter"/>
</dbReference>
<organism evidence="2 3">
    <name type="scientific">Mucilaginibacter pineti</name>
    <dbReference type="NCBI Taxonomy" id="1391627"/>
    <lineage>
        <taxon>Bacteria</taxon>
        <taxon>Pseudomonadati</taxon>
        <taxon>Bacteroidota</taxon>
        <taxon>Sphingobacteriia</taxon>
        <taxon>Sphingobacteriales</taxon>
        <taxon>Sphingobacteriaceae</taxon>
        <taxon>Mucilaginibacter</taxon>
    </lineage>
</organism>
<dbReference type="RefSeq" id="WP_091153542.1">
    <property type="nucleotide sequence ID" value="NZ_FNAI01000014.1"/>
</dbReference>
<protein>
    <submittedName>
        <fullName evidence="2">Peptidase family S41</fullName>
    </submittedName>
</protein>
<gene>
    <name evidence="2" type="ORF">SAMN05216464_11432</name>
</gene>
<sequence length="509" mass="56388">MKKILYLTIIVTAGFLAACKKSSKTPVDTLPTRINHDELNRIKDSVYLFTKEAYLWYDAIPDMATFNPHSFAASTDVGELTSEVDALSQYKINPATSKPYEYYPSDPGTAKYSFIDDGTVSGELGGTNGDYGFSVLYQEKTDLRIKYVYPGSAADKAGVKRGYQITKINSRTDIDYDNSNGPNLTYVVNAIFNSKAVNLTLRRPDNTTFDVSLNAGNYTINPVLTYKTIDLGNDKKVGYIVFNTFTVPDNAGPQLLKAFNQFTTDKITDLVVDLRYNGGGSVATAQYLDDLIVPTAKNGTEMFTEYYNDKLQNDIYPMLSKKYKIDKGDFAPANNRANFAKVGTLDISRVFFIITGSTASASELTINNLRPHMDVRYIGSTSYGKPVGFFAIDIGQFQLYVPEFETKNSAGVGGYYAGMTPGTTDYPGKIDDDDVTKDFGDTTEVLLNHAINYIKRGVYDVAGPKVQSLSKSTTMTADQKRQMTLKLDEHLFKGMVGKKNLVLKELPRK</sequence>
<dbReference type="GO" id="GO:0004175">
    <property type="term" value="F:endopeptidase activity"/>
    <property type="evidence" value="ECO:0007669"/>
    <property type="project" value="TreeGrafter"/>
</dbReference>
<dbReference type="InterPro" id="IPR036034">
    <property type="entry name" value="PDZ_sf"/>
</dbReference>